<gene>
    <name evidence="1" type="ORF">BG61_39390</name>
</gene>
<name>A0A069PD57_9BURK</name>
<keyword evidence="1" id="KW-0560">Oxidoreductase</keyword>
<dbReference type="STRING" id="60547.GCA_000751215_00009"/>
<accession>A0A069PD57</accession>
<proteinExistence type="predicted"/>
<dbReference type="SUPFAM" id="SSF51182">
    <property type="entry name" value="RmlC-like cupins"/>
    <property type="match status" value="1"/>
</dbReference>
<comment type="caution">
    <text evidence="1">The sequence shown here is derived from an EMBL/GenBank/DDBJ whole genome shotgun (WGS) entry which is preliminary data.</text>
</comment>
<evidence type="ECO:0000313" key="2">
    <source>
        <dbReference type="Proteomes" id="UP000027466"/>
    </source>
</evidence>
<dbReference type="AlphaFoldDB" id="A0A069PD57"/>
<sequence length="163" mass="17759">MQETYLGSLGSYRKGSIEIIKGKPGHYAMSNVFEVANHAAPYAKIVVGKNLKYVIETLRAEGTSPWFTASHDEFAVALDGEIDVHFIKPSDGPLVGEQTEGTVRLDGEPSGQSMGFVRLRRGHQALLPAGAAYRFEARKTGVLLVQTILGPESVEKWADICIQ</sequence>
<dbReference type="EMBL" id="JFHC01000085">
    <property type="protein sequence ID" value="KDR38545.1"/>
    <property type="molecule type" value="Genomic_DNA"/>
</dbReference>
<dbReference type="InterPro" id="IPR011051">
    <property type="entry name" value="RmlC_Cupin_sf"/>
</dbReference>
<dbReference type="Proteomes" id="UP000027466">
    <property type="component" value="Unassembled WGS sequence"/>
</dbReference>
<keyword evidence="2" id="KW-1185">Reference proteome</keyword>
<protein>
    <submittedName>
        <fullName evidence="1">Hydroxyquinol 1,2-dioxygenase</fullName>
    </submittedName>
</protein>
<keyword evidence="1" id="KW-0223">Dioxygenase</keyword>
<organism evidence="1 2">
    <name type="scientific">Caballeronia glathei</name>
    <dbReference type="NCBI Taxonomy" id="60547"/>
    <lineage>
        <taxon>Bacteria</taxon>
        <taxon>Pseudomonadati</taxon>
        <taxon>Pseudomonadota</taxon>
        <taxon>Betaproteobacteria</taxon>
        <taxon>Burkholderiales</taxon>
        <taxon>Burkholderiaceae</taxon>
        <taxon>Caballeronia</taxon>
    </lineage>
</organism>
<dbReference type="GO" id="GO:0051213">
    <property type="term" value="F:dioxygenase activity"/>
    <property type="evidence" value="ECO:0007669"/>
    <property type="project" value="UniProtKB-KW"/>
</dbReference>
<evidence type="ECO:0000313" key="1">
    <source>
        <dbReference type="EMBL" id="KDR38545.1"/>
    </source>
</evidence>
<reference evidence="1 2" key="1">
    <citation type="submission" date="2014-03" db="EMBL/GenBank/DDBJ databases">
        <title>Draft Genome Sequences of Four Burkholderia Strains.</title>
        <authorList>
            <person name="Liu X.Y."/>
            <person name="Li C.X."/>
            <person name="Xu J.H."/>
        </authorList>
    </citation>
    <scope>NUCLEOTIDE SEQUENCE [LARGE SCALE GENOMIC DNA]</scope>
    <source>
        <strain evidence="1 2">DSM 50014</strain>
    </source>
</reference>
<dbReference type="RefSeq" id="WP_035924211.1">
    <property type="nucleotide sequence ID" value="NZ_CADFFX010000052.1"/>
</dbReference>